<dbReference type="AlphaFoldDB" id="A0AAD1UHE3"/>
<organism evidence="1 2">
    <name type="scientific">Euplotes crassus</name>
    <dbReference type="NCBI Taxonomy" id="5936"/>
    <lineage>
        <taxon>Eukaryota</taxon>
        <taxon>Sar</taxon>
        <taxon>Alveolata</taxon>
        <taxon>Ciliophora</taxon>
        <taxon>Intramacronucleata</taxon>
        <taxon>Spirotrichea</taxon>
        <taxon>Hypotrichia</taxon>
        <taxon>Euplotida</taxon>
        <taxon>Euplotidae</taxon>
        <taxon>Moneuplotes</taxon>
    </lineage>
</organism>
<proteinExistence type="predicted"/>
<protein>
    <submittedName>
        <fullName evidence="1">Uncharacterized protein</fullName>
    </submittedName>
</protein>
<evidence type="ECO:0000313" key="1">
    <source>
        <dbReference type="EMBL" id="CAI2369501.1"/>
    </source>
</evidence>
<reference evidence="1" key="1">
    <citation type="submission" date="2023-07" db="EMBL/GenBank/DDBJ databases">
        <authorList>
            <consortium name="AG Swart"/>
            <person name="Singh M."/>
            <person name="Singh A."/>
            <person name="Seah K."/>
            <person name="Emmerich C."/>
        </authorList>
    </citation>
    <scope>NUCLEOTIDE SEQUENCE</scope>
    <source>
        <strain evidence="1">DP1</strain>
    </source>
</reference>
<name>A0AAD1UHE3_EUPCR</name>
<dbReference type="EMBL" id="CAMPGE010010653">
    <property type="protein sequence ID" value="CAI2369501.1"/>
    <property type="molecule type" value="Genomic_DNA"/>
</dbReference>
<comment type="caution">
    <text evidence="1">The sequence shown here is derived from an EMBL/GenBank/DDBJ whole genome shotgun (WGS) entry which is preliminary data.</text>
</comment>
<sequence length="303" mass="34507">MIRKSTREWREYCTKLSDIKKKSNKEILCTECWMFLNYEQKTKHAARFPAHRGSVLTPSQFASELQFYPIALVNNKIIEKGRGVKLVILPSFYNSSVEEGHINVIEELCRETHCSSSSNIKMHTTLSSQPLIEQLCCCDQPGSDISVQDSCYLSTDNKKKNLNSNIDSTLADLCQFENKIYKQLWLTLHDDAYCHQSTYPQTQVPMYEVEVMEIGDNTKPLVLECAYSTECNQEHSDPDSNCCSVLQGAKNTPSSIKIADPYFFSYKSKKSNELSTAQQQSQRLPSLNKVASLFEGFNNCYSC</sequence>
<keyword evidence="2" id="KW-1185">Reference proteome</keyword>
<accession>A0AAD1UHE3</accession>
<gene>
    <name evidence="1" type="ORF">ECRASSUSDP1_LOCUS10802</name>
</gene>
<dbReference type="Proteomes" id="UP001295684">
    <property type="component" value="Unassembled WGS sequence"/>
</dbReference>
<evidence type="ECO:0000313" key="2">
    <source>
        <dbReference type="Proteomes" id="UP001295684"/>
    </source>
</evidence>